<keyword evidence="3" id="KW-1185">Reference proteome</keyword>
<feature type="domain" description="RNase H type-1" evidence="1">
    <location>
        <begin position="92"/>
        <end position="177"/>
    </location>
</feature>
<dbReference type="PANTHER" id="PTHR47723:SF24">
    <property type="entry name" value="RNASE H TYPE-1 DOMAIN-CONTAINING PROTEIN"/>
    <property type="match status" value="1"/>
</dbReference>
<dbReference type="GO" id="GO:0004523">
    <property type="term" value="F:RNA-DNA hybrid ribonuclease activity"/>
    <property type="evidence" value="ECO:0007669"/>
    <property type="project" value="InterPro"/>
</dbReference>
<dbReference type="GO" id="GO:0003676">
    <property type="term" value="F:nucleic acid binding"/>
    <property type="evidence" value="ECO:0007669"/>
    <property type="project" value="InterPro"/>
</dbReference>
<dbReference type="Gene3D" id="3.30.420.10">
    <property type="entry name" value="Ribonuclease H-like superfamily/Ribonuclease H"/>
    <property type="match status" value="1"/>
</dbReference>
<dbReference type="PANTHER" id="PTHR47723">
    <property type="entry name" value="OS05G0353850 PROTEIN"/>
    <property type="match status" value="1"/>
</dbReference>
<dbReference type="CDD" id="cd06222">
    <property type="entry name" value="RNase_H_like"/>
    <property type="match status" value="1"/>
</dbReference>
<evidence type="ECO:0000313" key="2">
    <source>
        <dbReference type="EMBL" id="MBA0765147.1"/>
    </source>
</evidence>
<dbReference type="AlphaFoldDB" id="A0A7J9DWL8"/>
<comment type="caution">
    <text evidence="2">The sequence shown here is derived from an EMBL/GenBank/DDBJ whole genome shotgun (WGS) entry which is preliminary data.</text>
</comment>
<organism evidence="2 3">
    <name type="scientific">Gossypium trilobum</name>
    <dbReference type="NCBI Taxonomy" id="34281"/>
    <lineage>
        <taxon>Eukaryota</taxon>
        <taxon>Viridiplantae</taxon>
        <taxon>Streptophyta</taxon>
        <taxon>Embryophyta</taxon>
        <taxon>Tracheophyta</taxon>
        <taxon>Spermatophyta</taxon>
        <taxon>Magnoliopsida</taxon>
        <taxon>eudicotyledons</taxon>
        <taxon>Gunneridae</taxon>
        <taxon>Pentapetalae</taxon>
        <taxon>rosids</taxon>
        <taxon>malvids</taxon>
        <taxon>Malvales</taxon>
        <taxon>Malvaceae</taxon>
        <taxon>Malvoideae</taxon>
        <taxon>Gossypium</taxon>
    </lineage>
</organism>
<proteinExistence type="predicted"/>
<name>A0A7J9DWL8_9ROSI</name>
<dbReference type="Pfam" id="PF13456">
    <property type="entry name" value="RVT_3"/>
    <property type="match status" value="1"/>
</dbReference>
<gene>
    <name evidence="2" type="ORF">Gotri_014396</name>
</gene>
<dbReference type="InterPro" id="IPR053151">
    <property type="entry name" value="RNase_H-like"/>
</dbReference>
<evidence type="ECO:0000313" key="3">
    <source>
        <dbReference type="Proteomes" id="UP000593568"/>
    </source>
</evidence>
<dbReference type="Proteomes" id="UP000593568">
    <property type="component" value="Unassembled WGS sequence"/>
</dbReference>
<accession>A0A7J9DWL8</accession>
<dbReference type="InterPro" id="IPR044730">
    <property type="entry name" value="RNase_H-like_dom_plant"/>
</dbReference>
<reference evidence="2 3" key="1">
    <citation type="journal article" date="2019" name="Genome Biol. Evol.">
        <title>Insights into the evolution of the New World diploid cottons (Gossypium, subgenus Houzingenia) based on genome sequencing.</title>
        <authorList>
            <person name="Grover C.E."/>
            <person name="Arick M.A. 2nd"/>
            <person name="Thrash A."/>
            <person name="Conover J.L."/>
            <person name="Sanders W.S."/>
            <person name="Peterson D.G."/>
            <person name="Frelichowski J.E."/>
            <person name="Scheffler J.A."/>
            <person name="Scheffler B.E."/>
            <person name="Wendel J.F."/>
        </authorList>
    </citation>
    <scope>NUCLEOTIDE SEQUENCE [LARGE SCALE GENOMIC DNA]</scope>
    <source>
        <strain evidence="2">8</strain>
        <tissue evidence="2">Leaf</tissue>
    </source>
</reference>
<dbReference type="InterPro" id="IPR002156">
    <property type="entry name" value="RNaseH_domain"/>
</dbReference>
<dbReference type="InterPro" id="IPR036397">
    <property type="entry name" value="RNaseH_sf"/>
</dbReference>
<dbReference type="EMBL" id="JABEZW010000005">
    <property type="protein sequence ID" value="MBA0765147.1"/>
    <property type="molecule type" value="Genomic_DNA"/>
</dbReference>
<sequence length="181" mass="19986">MGAAISGMAYIAASDADLAYSFIAEVNPLPDFVIPLNGIACNQRKQGVNVNTYGSVGAFGEQGERQGKASLCFRQSSKSVIARMVWLGMKNVFAAVGRLVRDHNGGWIIRFFRYLVNSTVIEAKLRGILDGQKLILYRRFKRVSIQTDNLEAANAIQDGYSESSNSALVRRIHQLLKMVKQ</sequence>
<protein>
    <recommendedName>
        <fullName evidence="1">RNase H type-1 domain-containing protein</fullName>
    </recommendedName>
</protein>
<evidence type="ECO:0000259" key="1">
    <source>
        <dbReference type="Pfam" id="PF13456"/>
    </source>
</evidence>